<dbReference type="AlphaFoldDB" id="A0A7W6RR56"/>
<feature type="compositionally biased region" description="Low complexity" evidence="1">
    <location>
        <begin position="38"/>
        <end position="47"/>
    </location>
</feature>
<evidence type="ECO:0000256" key="1">
    <source>
        <dbReference type="SAM" id="MobiDB-lite"/>
    </source>
</evidence>
<feature type="compositionally biased region" description="Basic and acidic residues" evidence="1">
    <location>
        <begin position="1"/>
        <end position="21"/>
    </location>
</feature>
<protein>
    <submittedName>
        <fullName evidence="2">Uncharacterized protein</fullName>
    </submittedName>
</protein>
<name>A0A7W6RR56_9HYPH</name>
<reference evidence="2 3" key="1">
    <citation type="submission" date="2020-08" db="EMBL/GenBank/DDBJ databases">
        <title>Genomic Encyclopedia of Type Strains, Phase IV (KMG-V): Genome sequencing to study the core and pangenomes of soil and plant-associated prokaryotes.</title>
        <authorList>
            <person name="Whitman W."/>
        </authorList>
    </citation>
    <scope>NUCLEOTIDE SEQUENCE [LARGE SCALE GENOMIC DNA]</scope>
    <source>
        <strain evidence="2 3">SEMIA 402</strain>
    </source>
</reference>
<comment type="caution">
    <text evidence="2">The sequence shown here is derived from an EMBL/GenBank/DDBJ whole genome shotgun (WGS) entry which is preliminary data.</text>
</comment>
<organism evidence="2 3">
    <name type="scientific">Rhizobium mongolense</name>
    <dbReference type="NCBI Taxonomy" id="57676"/>
    <lineage>
        <taxon>Bacteria</taxon>
        <taxon>Pseudomonadati</taxon>
        <taxon>Pseudomonadota</taxon>
        <taxon>Alphaproteobacteria</taxon>
        <taxon>Hyphomicrobiales</taxon>
        <taxon>Rhizobiaceae</taxon>
        <taxon>Rhizobium/Agrobacterium group</taxon>
        <taxon>Rhizobium</taxon>
    </lineage>
</organism>
<gene>
    <name evidence="2" type="ORF">GGE12_004847</name>
</gene>
<dbReference type="Proteomes" id="UP000533641">
    <property type="component" value="Unassembled WGS sequence"/>
</dbReference>
<accession>A0A7W6RR56</accession>
<evidence type="ECO:0000313" key="2">
    <source>
        <dbReference type="EMBL" id="MBB4277049.1"/>
    </source>
</evidence>
<feature type="region of interest" description="Disordered" evidence="1">
    <location>
        <begin position="1"/>
        <end position="64"/>
    </location>
</feature>
<sequence length="64" mass="7303">MTERTTEQHSKEKARQAKEVRQPGARWRRRSTRRAKKAAGAAERNTAPASSGETGPNRRWKLES</sequence>
<dbReference type="RefSeq" id="WP_183927682.1">
    <property type="nucleotide sequence ID" value="NZ_JACIGM010000011.1"/>
</dbReference>
<evidence type="ECO:0000313" key="3">
    <source>
        <dbReference type="Proteomes" id="UP000533641"/>
    </source>
</evidence>
<proteinExistence type="predicted"/>
<feature type="compositionally biased region" description="Basic residues" evidence="1">
    <location>
        <begin position="26"/>
        <end position="37"/>
    </location>
</feature>
<dbReference type="EMBL" id="JACIGM010000011">
    <property type="protein sequence ID" value="MBB4277049.1"/>
    <property type="molecule type" value="Genomic_DNA"/>
</dbReference>